<feature type="domain" description="AB hydrolase-1" evidence="1">
    <location>
        <begin position="4"/>
        <end position="216"/>
    </location>
</feature>
<accession>A0A1B7LH05</accession>
<dbReference type="Gene3D" id="3.40.50.1820">
    <property type="entry name" value="alpha/beta hydrolase"/>
    <property type="match status" value="1"/>
</dbReference>
<reference evidence="2 3" key="1">
    <citation type="submission" date="2016-04" db="EMBL/GenBank/DDBJ databases">
        <authorList>
            <person name="Evans L.H."/>
            <person name="Alamgir A."/>
            <person name="Owens N."/>
            <person name="Weber N.D."/>
            <person name="Virtaneva K."/>
            <person name="Barbian K."/>
            <person name="Babar A."/>
            <person name="Rosenke K."/>
        </authorList>
    </citation>
    <scope>NUCLEOTIDE SEQUENCE [LARGE SCALE GENOMIC DNA]</scope>
    <source>
        <strain evidence="2 3">LMa1</strain>
    </source>
</reference>
<dbReference type="InterPro" id="IPR029058">
    <property type="entry name" value="AB_hydrolase_fold"/>
</dbReference>
<comment type="caution">
    <text evidence="2">The sequence shown here is derived from an EMBL/GenBank/DDBJ whole genome shotgun (WGS) entry which is preliminary data.</text>
</comment>
<organism evidence="2 3">
    <name type="scientific">Desulfotomaculum copahuensis</name>
    <dbReference type="NCBI Taxonomy" id="1838280"/>
    <lineage>
        <taxon>Bacteria</taxon>
        <taxon>Bacillati</taxon>
        <taxon>Bacillota</taxon>
        <taxon>Clostridia</taxon>
        <taxon>Eubacteriales</taxon>
        <taxon>Desulfotomaculaceae</taxon>
        <taxon>Desulfotomaculum</taxon>
    </lineage>
</organism>
<dbReference type="InterPro" id="IPR000073">
    <property type="entry name" value="AB_hydrolase_1"/>
</dbReference>
<protein>
    <recommendedName>
        <fullName evidence="1">AB hydrolase-1 domain-containing protein</fullName>
    </recommendedName>
</protein>
<keyword evidence="3" id="KW-1185">Reference proteome</keyword>
<evidence type="ECO:0000259" key="1">
    <source>
        <dbReference type="Pfam" id="PF12697"/>
    </source>
</evidence>
<dbReference type="OrthoDB" id="1785919at2"/>
<evidence type="ECO:0000313" key="3">
    <source>
        <dbReference type="Proteomes" id="UP000078532"/>
    </source>
</evidence>
<dbReference type="EMBL" id="LYVF01000069">
    <property type="protein sequence ID" value="OAT85289.1"/>
    <property type="molecule type" value="Genomic_DNA"/>
</dbReference>
<dbReference type="AlphaFoldDB" id="A0A1B7LH05"/>
<dbReference type="STRING" id="1838280.A6M21_07045"/>
<dbReference type="RefSeq" id="WP_066667063.1">
    <property type="nucleotide sequence ID" value="NZ_LYVF01000069.1"/>
</dbReference>
<proteinExistence type="predicted"/>
<dbReference type="Proteomes" id="UP000078532">
    <property type="component" value="Unassembled WGS sequence"/>
</dbReference>
<dbReference type="SUPFAM" id="SSF53474">
    <property type="entry name" value="alpha/beta-Hydrolases"/>
    <property type="match status" value="1"/>
</dbReference>
<sequence>MGIVVFIHGMGNDTRRDYWREWAAPLQKELAGQGLPLDEASFNGIYYYDLVPGPGEQYYYSAPHTAWRTQLRLYVQSVLNEEKDLVRESRLSLNSLTDLIVDNFGDIYTYLHVEQIHQAVNWRVYEFLHNAGQPVHLLGYSLGSIVAYCALQKSPPLAGRVAHFITLGSPLFWFRQGVERRADLQARPAVSYWTNLAGVVDIAWPQALPRVVRGLDENRQFLIERINPVRGHKAYFSNPESLQIIAGLLKNRWQ</sequence>
<name>A0A1B7LH05_9FIRM</name>
<dbReference type="Pfam" id="PF12697">
    <property type="entry name" value="Abhydrolase_6"/>
    <property type="match status" value="1"/>
</dbReference>
<evidence type="ECO:0000313" key="2">
    <source>
        <dbReference type="EMBL" id="OAT85289.1"/>
    </source>
</evidence>
<gene>
    <name evidence="2" type="ORF">A6M21_07045</name>
</gene>